<keyword evidence="3" id="KW-1185">Reference proteome</keyword>
<organism evidence="2 3">
    <name type="scientific">Tieghemostelium lacteum</name>
    <name type="common">Slime mold</name>
    <name type="synonym">Dictyostelium lacteum</name>
    <dbReference type="NCBI Taxonomy" id="361077"/>
    <lineage>
        <taxon>Eukaryota</taxon>
        <taxon>Amoebozoa</taxon>
        <taxon>Evosea</taxon>
        <taxon>Eumycetozoa</taxon>
        <taxon>Dictyostelia</taxon>
        <taxon>Dictyosteliales</taxon>
        <taxon>Raperosteliaceae</taxon>
        <taxon>Tieghemostelium</taxon>
    </lineage>
</organism>
<evidence type="ECO:0000313" key="2">
    <source>
        <dbReference type="EMBL" id="KYQ88438.1"/>
    </source>
</evidence>
<feature type="region of interest" description="Disordered" evidence="1">
    <location>
        <begin position="1"/>
        <end position="27"/>
    </location>
</feature>
<accession>A0A151Z3B8</accession>
<comment type="caution">
    <text evidence="2">The sequence shown here is derived from an EMBL/GenBank/DDBJ whole genome shotgun (WGS) entry which is preliminary data.</text>
</comment>
<dbReference type="OrthoDB" id="15220at2759"/>
<evidence type="ECO:0000256" key="1">
    <source>
        <dbReference type="SAM" id="MobiDB-lite"/>
    </source>
</evidence>
<feature type="compositionally biased region" description="Low complexity" evidence="1">
    <location>
        <begin position="1"/>
        <end position="13"/>
    </location>
</feature>
<dbReference type="FunCoup" id="A0A151Z3B8">
    <property type="interactions" value="738"/>
</dbReference>
<sequence>MSTQKQQQQPQQKVIEPYDDLSGVGAPFKTQTSAEYFTKRQKDLEETRKVFLSEGIKGATIFTLATSAAVFTGVFLCRHYTAVT</sequence>
<dbReference type="InParanoid" id="A0A151Z3B8"/>
<evidence type="ECO:0000313" key="3">
    <source>
        <dbReference type="Proteomes" id="UP000076078"/>
    </source>
</evidence>
<name>A0A151Z3B8_TIELA</name>
<dbReference type="Proteomes" id="UP000076078">
    <property type="component" value="Unassembled WGS sequence"/>
</dbReference>
<reference evidence="2 3" key="1">
    <citation type="submission" date="2015-12" db="EMBL/GenBank/DDBJ databases">
        <title>Dictyostelia acquired genes for synthesis and detection of signals that induce cell-type specialization by lateral gene transfer from prokaryotes.</title>
        <authorList>
            <person name="Gloeckner G."/>
            <person name="Schaap P."/>
        </authorList>
    </citation>
    <scope>NUCLEOTIDE SEQUENCE [LARGE SCALE GENOMIC DNA]</scope>
    <source>
        <strain evidence="2 3">TK</strain>
    </source>
</reference>
<proteinExistence type="predicted"/>
<gene>
    <name evidence="2" type="ORF">DLAC_11143</name>
</gene>
<dbReference type="EMBL" id="LODT01000051">
    <property type="protein sequence ID" value="KYQ88438.1"/>
    <property type="molecule type" value="Genomic_DNA"/>
</dbReference>
<protein>
    <submittedName>
        <fullName evidence="2">Putative FAM18-like protein</fullName>
    </submittedName>
</protein>
<dbReference type="AlphaFoldDB" id="A0A151Z3B8"/>